<keyword evidence="1" id="KW-0472">Membrane</keyword>
<reference evidence="2 3" key="1">
    <citation type="journal article" date="2019" name="Int. J. Syst. Evol. Microbiol.">
        <title>The Global Catalogue of Microorganisms (GCM) 10K type strain sequencing project: providing services to taxonomists for standard genome sequencing and annotation.</title>
        <authorList>
            <consortium name="The Broad Institute Genomics Platform"/>
            <consortium name="The Broad Institute Genome Sequencing Center for Infectious Disease"/>
            <person name="Wu L."/>
            <person name="Ma J."/>
        </authorList>
    </citation>
    <scope>NUCLEOTIDE SEQUENCE [LARGE SCALE GENOMIC DNA]</scope>
    <source>
        <strain evidence="2 3">JCM 16259</strain>
    </source>
</reference>
<keyword evidence="1" id="KW-0812">Transmembrane</keyword>
<proteinExistence type="predicted"/>
<dbReference type="Proteomes" id="UP001500730">
    <property type="component" value="Unassembled WGS sequence"/>
</dbReference>
<name>A0ABN3MGX7_9MICO</name>
<protein>
    <submittedName>
        <fullName evidence="2">Uncharacterized protein</fullName>
    </submittedName>
</protein>
<evidence type="ECO:0000256" key="1">
    <source>
        <dbReference type="SAM" id="Phobius"/>
    </source>
</evidence>
<keyword evidence="3" id="KW-1185">Reference proteome</keyword>
<comment type="caution">
    <text evidence="2">The sequence shown here is derived from an EMBL/GenBank/DDBJ whole genome shotgun (WGS) entry which is preliminary data.</text>
</comment>
<dbReference type="RefSeq" id="WP_344257322.1">
    <property type="nucleotide sequence ID" value="NZ_BAAARE010000034.1"/>
</dbReference>
<sequence>MLRLKSAPRAPDVVEIEEDARHLALELAGLVPAIVVDVMGRGLVLESGERAWREVCVDLRYRSGGSWTPAISSLALVTDRRILLKTSDCRIVSLWWGSLVGFEPCPSSGYAVLDYGDGAPRLLSGRQVWAIAVVGVAAVYGVEALATHPALERLRARL</sequence>
<gene>
    <name evidence="2" type="ORF">GCM10009858_44790</name>
</gene>
<dbReference type="EMBL" id="BAAARE010000034">
    <property type="protein sequence ID" value="GAA2501639.1"/>
    <property type="molecule type" value="Genomic_DNA"/>
</dbReference>
<feature type="transmembrane region" description="Helical" evidence="1">
    <location>
        <begin position="128"/>
        <end position="151"/>
    </location>
</feature>
<evidence type="ECO:0000313" key="3">
    <source>
        <dbReference type="Proteomes" id="UP001500730"/>
    </source>
</evidence>
<accession>A0ABN3MGX7</accession>
<keyword evidence="1" id="KW-1133">Transmembrane helix</keyword>
<evidence type="ECO:0000313" key="2">
    <source>
        <dbReference type="EMBL" id="GAA2501639.1"/>
    </source>
</evidence>
<organism evidence="2 3">
    <name type="scientific">Terrabacter carboxydivorans</name>
    <dbReference type="NCBI Taxonomy" id="619730"/>
    <lineage>
        <taxon>Bacteria</taxon>
        <taxon>Bacillati</taxon>
        <taxon>Actinomycetota</taxon>
        <taxon>Actinomycetes</taxon>
        <taxon>Micrococcales</taxon>
        <taxon>Intrasporangiaceae</taxon>
        <taxon>Terrabacter</taxon>
    </lineage>
</organism>